<protein>
    <submittedName>
        <fullName evidence="1">Uncharacterized protein</fullName>
    </submittedName>
</protein>
<proteinExistence type="predicted"/>
<dbReference type="PANTHER" id="PTHR12112:SF39">
    <property type="entry name" value="EG:152A3.5 PROTEIN (FBGN0003116_PN PROTEIN)"/>
    <property type="match status" value="1"/>
</dbReference>
<dbReference type="Gene3D" id="3.90.1640.10">
    <property type="entry name" value="inorganic pyrophosphatase (n-terminal core)"/>
    <property type="match status" value="1"/>
</dbReference>
<name>A0ABD1XC18_9LAMI</name>
<accession>A0ABD1XC18</accession>
<gene>
    <name evidence="1" type="ORF">Fot_04248</name>
</gene>
<dbReference type="EMBL" id="JBFOLJ010000001">
    <property type="protein sequence ID" value="KAL2559509.1"/>
    <property type="molecule type" value="Genomic_DNA"/>
</dbReference>
<dbReference type="AlphaFoldDB" id="A0ABD1XC18"/>
<evidence type="ECO:0000313" key="1">
    <source>
        <dbReference type="EMBL" id="KAL2559509.1"/>
    </source>
</evidence>
<dbReference type="PANTHER" id="PTHR12112">
    <property type="entry name" value="BNIP - RELATED"/>
    <property type="match status" value="1"/>
</dbReference>
<organism evidence="1 2">
    <name type="scientific">Forsythia ovata</name>
    <dbReference type="NCBI Taxonomy" id="205694"/>
    <lineage>
        <taxon>Eukaryota</taxon>
        <taxon>Viridiplantae</taxon>
        <taxon>Streptophyta</taxon>
        <taxon>Embryophyta</taxon>
        <taxon>Tracheophyta</taxon>
        <taxon>Spermatophyta</taxon>
        <taxon>Magnoliopsida</taxon>
        <taxon>eudicotyledons</taxon>
        <taxon>Gunneridae</taxon>
        <taxon>Pentapetalae</taxon>
        <taxon>asterids</taxon>
        <taxon>lamiids</taxon>
        <taxon>Lamiales</taxon>
        <taxon>Oleaceae</taxon>
        <taxon>Forsythieae</taxon>
        <taxon>Forsythia</taxon>
    </lineage>
</organism>
<keyword evidence="2" id="KW-1185">Reference proteome</keyword>
<dbReference type="Proteomes" id="UP001604277">
    <property type="component" value="Unassembled WGS sequence"/>
</dbReference>
<comment type="caution">
    <text evidence="1">The sequence shown here is derived from an EMBL/GenBank/DDBJ whole genome shotgun (WGS) entry which is preliminary data.</text>
</comment>
<evidence type="ECO:0000313" key="2">
    <source>
        <dbReference type="Proteomes" id="UP001604277"/>
    </source>
</evidence>
<reference evidence="2" key="1">
    <citation type="submission" date="2024-07" db="EMBL/GenBank/DDBJ databases">
        <title>Two chromosome-level genome assemblies of Korean endemic species Abeliophyllum distichum and Forsythia ovata (Oleaceae).</title>
        <authorList>
            <person name="Jang H."/>
        </authorList>
    </citation>
    <scope>NUCLEOTIDE SEQUENCE [LARGE SCALE GENOMIC DNA]</scope>
</reference>
<sequence length="123" mass="14294">MVAAICYAWLLENRMKADKERGERDRSSFELIVLVMNTRREKMWKQRQAAWLFDHVGFDATALFFSNEVDLETLMMAKKLSMLVVGEDILITNSEVGSTCTILTDNYYEETYDLLQTPIVKNL</sequence>